<evidence type="ECO:0000256" key="1">
    <source>
        <dbReference type="SAM" id="MobiDB-lite"/>
    </source>
</evidence>
<reference evidence="2 3" key="1">
    <citation type="submission" date="2023-02" db="EMBL/GenBank/DDBJ databases">
        <title>LHISI_Scaffold_Assembly.</title>
        <authorList>
            <person name="Stuart O.P."/>
            <person name="Cleave R."/>
            <person name="Magrath M.J.L."/>
            <person name="Mikheyev A.S."/>
        </authorList>
    </citation>
    <scope>NUCLEOTIDE SEQUENCE [LARGE SCALE GENOMIC DNA]</scope>
    <source>
        <strain evidence="2">Daus_M_001</strain>
        <tissue evidence="2">Leg muscle</tissue>
    </source>
</reference>
<name>A0ABQ9HZT4_9NEOP</name>
<dbReference type="EMBL" id="JARBHB010000003">
    <property type="protein sequence ID" value="KAJ8889878.1"/>
    <property type="molecule type" value="Genomic_DNA"/>
</dbReference>
<protein>
    <submittedName>
        <fullName evidence="2">Uncharacterized protein</fullName>
    </submittedName>
</protein>
<proteinExistence type="predicted"/>
<accession>A0ABQ9HZT4</accession>
<comment type="caution">
    <text evidence="2">The sequence shown here is derived from an EMBL/GenBank/DDBJ whole genome shotgun (WGS) entry which is preliminary data.</text>
</comment>
<evidence type="ECO:0000313" key="2">
    <source>
        <dbReference type="EMBL" id="KAJ8889878.1"/>
    </source>
</evidence>
<gene>
    <name evidence="2" type="ORF">PR048_009383</name>
</gene>
<keyword evidence="3" id="KW-1185">Reference proteome</keyword>
<evidence type="ECO:0000313" key="3">
    <source>
        <dbReference type="Proteomes" id="UP001159363"/>
    </source>
</evidence>
<organism evidence="2 3">
    <name type="scientific">Dryococelus australis</name>
    <dbReference type="NCBI Taxonomy" id="614101"/>
    <lineage>
        <taxon>Eukaryota</taxon>
        <taxon>Metazoa</taxon>
        <taxon>Ecdysozoa</taxon>
        <taxon>Arthropoda</taxon>
        <taxon>Hexapoda</taxon>
        <taxon>Insecta</taxon>
        <taxon>Pterygota</taxon>
        <taxon>Neoptera</taxon>
        <taxon>Polyneoptera</taxon>
        <taxon>Phasmatodea</taxon>
        <taxon>Verophasmatodea</taxon>
        <taxon>Anareolatae</taxon>
        <taxon>Phasmatidae</taxon>
        <taxon>Eurycanthinae</taxon>
        <taxon>Dryococelus</taxon>
    </lineage>
</organism>
<dbReference type="Proteomes" id="UP001159363">
    <property type="component" value="Chromosome 3"/>
</dbReference>
<sequence>MQYRASATLYQASCRPWGYVGCPSHRLYVVDVNTRYSYTIPLKRRQYLSTKSSPTNPVPLLWPQDSVIAHPPRALIDPPATNLILCSPSIRRSREPLSGLHHVAPLLENIAPTPTPRASVNFPTLHTSKSPTCVQKFLHTSVSRKLLFTNDLIKPPTKANRVQSQAGSPDFRKWESCRTIPLVGGFSRGSPVSPSPSFMRRSMFTSIAFIGSQDLAMKLSQQRRFPDSGYPLQSLLRPLQHKRRYSHRSFSRRYETTNQPAAPPTDNLPHHAIANQTQVPFEATVAELLACSPPTKTGFSHVGVVPGDAVDWRVFSGISRFPHPSIPTLLHIHLNHPTSALKTSMLRAVQISSLTSLVPRASRSQSENGYVYIYRLFTLNLATPLSKVFDPYVIRWTIISAVDQFAFVLCNLLCTQVHTAAGTGVWFQLTSRRRSAKRRRHVPDCKIGLHSGDAIVIVKFEAYIRVLGTLFCERRVNVWVCVSWQRCAMQAEELSPGRTSEFEHTRVSLWPIMQVRQHIFFSSMKMGSLARRCGVPELEAVRAVILIRWRSSFHHLGCQYP</sequence>
<feature type="region of interest" description="Disordered" evidence="1">
    <location>
        <begin position="248"/>
        <end position="267"/>
    </location>
</feature>